<dbReference type="Pfam" id="PF00753">
    <property type="entry name" value="Lactamase_B"/>
    <property type="match status" value="1"/>
</dbReference>
<gene>
    <name evidence="3" type="ORF">SAMN05192549_102229</name>
</gene>
<dbReference type="Proteomes" id="UP000184339">
    <property type="component" value="Unassembled WGS sequence"/>
</dbReference>
<evidence type="ECO:0000313" key="4">
    <source>
        <dbReference type="Proteomes" id="UP000184339"/>
    </source>
</evidence>
<dbReference type="OrthoDB" id="9784009at2"/>
<dbReference type="STRING" id="551987.SAMN05192549_102229"/>
<keyword evidence="1" id="KW-0479">Metal-binding</keyword>
<evidence type="ECO:0000256" key="1">
    <source>
        <dbReference type="ARBA" id="ARBA00022723"/>
    </source>
</evidence>
<sequence>MFFKQRTNDDASISYFFGCGGQGKGIALDVLAGDEAWYMDQARKLNVEIAYVFDSHIHADHLSGGRTLAELSGATYSLHESNIGKTAFPFTPVNDKQVIDAGNTRIQVLHTPGHTEDSICLLVSDRRRAEAPWFVLTGDTLFVGAVGRPDLAGREQEMAAKLWHSLHDRLLNLPDELEVFPGHQAGSACGADISGKPSSTIGFEKHWNALLSLGKDAFITTLTATILPRPAEMERLVAANLGQVEFA</sequence>
<dbReference type="CDD" id="cd07724">
    <property type="entry name" value="POD-like_MBL-fold"/>
    <property type="match status" value="1"/>
</dbReference>
<dbReference type="InterPro" id="IPR001279">
    <property type="entry name" value="Metallo-B-lactamas"/>
</dbReference>
<dbReference type="SMART" id="SM00849">
    <property type="entry name" value="Lactamase_B"/>
    <property type="match status" value="1"/>
</dbReference>
<dbReference type="InterPro" id="IPR051682">
    <property type="entry name" value="Mito_Persulfide_Diox"/>
</dbReference>
<dbReference type="EMBL" id="FRCX01000002">
    <property type="protein sequence ID" value="SHM68584.1"/>
    <property type="molecule type" value="Genomic_DNA"/>
</dbReference>
<keyword evidence="4" id="KW-1185">Reference proteome</keyword>
<organism evidence="3 4">
    <name type="scientific">Duganella sacchari</name>
    <dbReference type="NCBI Taxonomy" id="551987"/>
    <lineage>
        <taxon>Bacteria</taxon>
        <taxon>Pseudomonadati</taxon>
        <taxon>Pseudomonadota</taxon>
        <taxon>Betaproteobacteria</taxon>
        <taxon>Burkholderiales</taxon>
        <taxon>Oxalobacteraceae</taxon>
        <taxon>Telluria group</taxon>
        <taxon>Duganella</taxon>
    </lineage>
</organism>
<feature type="domain" description="Metallo-beta-lactamase" evidence="2">
    <location>
        <begin position="11"/>
        <end position="183"/>
    </location>
</feature>
<dbReference type="RefSeq" id="WP_020704750.1">
    <property type="nucleotide sequence ID" value="NZ_FRCX01000002.1"/>
</dbReference>
<dbReference type="PANTHER" id="PTHR43084:SF1">
    <property type="entry name" value="PERSULFIDE DIOXYGENASE ETHE1, MITOCHONDRIAL"/>
    <property type="match status" value="1"/>
</dbReference>
<proteinExistence type="predicted"/>
<protein>
    <submittedName>
        <fullName evidence="3">Glyoxylase, beta-lactamase superfamily II</fullName>
    </submittedName>
</protein>
<accession>A0A1M7KSQ7</accession>
<name>A0A1M7KSQ7_9BURK</name>
<dbReference type="SUPFAM" id="SSF56281">
    <property type="entry name" value="Metallo-hydrolase/oxidoreductase"/>
    <property type="match status" value="1"/>
</dbReference>
<dbReference type="InterPro" id="IPR036866">
    <property type="entry name" value="RibonucZ/Hydroxyglut_hydro"/>
</dbReference>
<reference evidence="4" key="1">
    <citation type="submission" date="2016-11" db="EMBL/GenBank/DDBJ databases">
        <authorList>
            <person name="Varghese N."/>
            <person name="Submissions S."/>
        </authorList>
    </citation>
    <scope>NUCLEOTIDE SEQUENCE [LARGE SCALE GENOMIC DNA]</scope>
    <source>
        <strain evidence="4">Sac-22</strain>
    </source>
</reference>
<dbReference type="PANTHER" id="PTHR43084">
    <property type="entry name" value="PERSULFIDE DIOXYGENASE ETHE1"/>
    <property type="match status" value="1"/>
</dbReference>
<evidence type="ECO:0000259" key="2">
    <source>
        <dbReference type="SMART" id="SM00849"/>
    </source>
</evidence>
<dbReference type="AlphaFoldDB" id="A0A1M7KSQ7"/>
<dbReference type="GO" id="GO:0050313">
    <property type="term" value="F:sulfur dioxygenase activity"/>
    <property type="evidence" value="ECO:0007669"/>
    <property type="project" value="InterPro"/>
</dbReference>
<dbReference type="InterPro" id="IPR044528">
    <property type="entry name" value="POD-like_MBL-fold"/>
</dbReference>
<dbReference type="GO" id="GO:0046872">
    <property type="term" value="F:metal ion binding"/>
    <property type="evidence" value="ECO:0007669"/>
    <property type="project" value="UniProtKB-KW"/>
</dbReference>
<dbReference type="GO" id="GO:0070813">
    <property type="term" value="P:hydrogen sulfide metabolic process"/>
    <property type="evidence" value="ECO:0007669"/>
    <property type="project" value="TreeGrafter"/>
</dbReference>
<dbReference type="Gene3D" id="3.60.15.10">
    <property type="entry name" value="Ribonuclease Z/Hydroxyacylglutathione hydrolase-like"/>
    <property type="match status" value="1"/>
</dbReference>
<evidence type="ECO:0000313" key="3">
    <source>
        <dbReference type="EMBL" id="SHM68584.1"/>
    </source>
</evidence>
<dbReference type="GO" id="GO:0006749">
    <property type="term" value="P:glutathione metabolic process"/>
    <property type="evidence" value="ECO:0007669"/>
    <property type="project" value="InterPro"/>
</dbReference>